<evidence type="ECO:0000313" key="1">
    <source>
        <dbReference type="EMBL" id="OOG23534.1"/>
    </source>
</evidence>
<gene>
    <name evidence="1" type="ORF">B1C78_10990</name>
</gene>
<comment type="caution">
    <text evidence="1">The sequence shown here is derived from an EMBL/GenBank/DDBJ whole genome shotgun (WGS) entry which is preliminary data.</text>
</comment>
<protein>
    <submittedName>
        <fullName evidence="1">Uncharacterized protein</fullName>
    </submittedName>
</protein>
<proteinExistence type="predicted"/>
<sequence length="132" mass="14796">MIVEYPTNGRIVFHEVTRADLPELPHSTTLVDFLRWAFNTHPQEVPSHPAGEFAKAYAQTFCFGSLRKYAMDELTIYAGKPKDGGHAAFVVSASDQHGFMHLSTFNLSDETFLAIIESIQSTPHVHALRYSD</sequence>
<keyword evidence="2" id="KW-1185">Reference proteome</keyword>
<dbReference type="AlphaFoldDB" id="A0A1V3NEV2"/>
<organism evidence="1 2">
    <name type="scientific">Thioalkalivibrio denitrificans</name>
    <dbReference type="NCBI Taxonomy" id="108003"/>
    <lineage>
        <taxon>Bacteria</taxon>
        <taxon>Pseudomonadati</taxon>
        <taxon>Pseudomonadota</taxon>
        <taxon>Gammaproteobacteria</taxon>
        <taxon>Chromatiales</taxon>
        <taxon>Ectothiorhodospiraceae</taxon>
        <taxon>Thioalkalivibrio</taxon>
    </lineage>
</organism>
<evidence type="ECO:0000313" key="2">
    <source>
        <dbReference type="Proteomes" id="UP000189462"/>
    </source>
</evidence>
<name>A0A1V3NEV2_9GAMM</name>
<dbReference type="Proteomes" id="UP000189462">
    <property type="component" value="Unassembled WGS sequence"/>
</dbReference>
<reference evidence="1 2" key="1">
    <citation type="submission" date="2017-02" db="EMBL/GenBank/DDBJ databases">
        <title>Genomic diversity within the haloalkaliphilic genus Thioalkalivibrio.</title>
        <authorList>
            <person name="Ahn A.-C."/>
            <person name="Meier-Kolthoff J."/>
            <person name="Overmars L."/>
            <person name="Richter M."/>
            <person name="Woyke T."/>
            <person name="Sorokin D.Y."/>
            <person name="Muyzer G."/>
        </authorList>
    </citation>
    <scope>NUCLEOTIDE SEQUENCE [LARGE SCALE GENOMIC DNA]</scope>
    <source>
        <strain evidence="1 2">ALJD</strain>
    </source>
</reference>
<dbReference type="EMBL" id="MVBK01000061">
    <property type="protein sequence ID" value="OOG23534.1"/>
    <property type="molecule type" value="Genomic_DNA"/>
</dbReference>
<accession>A0A1V3NEV2</accession>